<dbReference type="PANTHER" id="PTHR11493:SF47">
    <property type="entry name" value="SULFITE REDUCTASE [NADPH] SUBUNIT BETA"/>
    <property type="match status" value="1"/>
</dbReference>
<dbReference type="GO" id="GO:0050311">
    <property type="term" value="F:sulfite reductase (ferredoxin) activity"/>
    <property type="evidence" value="ECO:0007669"/>
    <property type="project" value="TreeGrafter"/>
</dbReference>
<accession>A0AAV5KCG6</accession>
<dbReference type="GO" id="GO:0009337">
    <property type="term" value="C:sulfite reductase complex (NADPH)"/>
    <property type="evidence" value="ECO:0007669"/>
    <property type="project" value="TreeGrafter"/>
</dbReference>
<protein>
    <submittedName>
        <fullName evidence="1">Uncharacterized protein</fullName>
    </submittedName>
</protein>
<keyword evidence="2" id="KW-1185">Reference proteome</keyword>
<dbReference type="GO" id="GO:0000103">
    <property type="term" value="P:sulfate assimilation"/>
    <property type="evidence" value="ECO:0007669"/>
    <property type="project" value="TreeGrafter"/>
</dbReference>
<name>A0AAV5KCG6_9ROSI</name>
<sequence>MATAYGAATTTVIPNDPKIRVHSFIGFKPSQSLAFNRNPHVFLVPKSTPSVIRAVSTPVKPDTATETKRSKVEIIKEGSNYIRYPLNEELLTDAPNINEVATQLIKFHGSY</sequence>
<reference evidence="1 2" key="1">
    <citation type="journal article" date="2021" name="Commun. Biol.">
        <title>The genome of Shorea leprosula (Dipterocarpaceae) highlights the ecological relevance of drought in aseasonal tropical rainforests.</title>
        <authorList>
            <person name="Ng K.K.S."/>
            <person name="Kobayashi M.J."/>
            <person name="Fawcett J.A."/>
            <person name="Hatakeyama M."/>
            <person name="Paape T."/>
            <person name="Ng C.H."/>
            <person name="Ang C.C."/>
            <person name="Tnah L.H."/>
            <person name="Lee C.T."/>
            <person name="Nishiyama T."/>
            <person name="Sese J."/>
            <person name="O'Brien M.J."/>
            <person name="Copetti D."/>
            <person name="Mohd Noor M.I."/>
            <person name="Ong R.C."/>
            <person name="Putra M."/>
            <person name="Sireger I.Z."/>
            <person name="Indrioko S."/>
            <person name="Kosugi Y."/>
            <person name="Izuno A."/>
            <person name="Isagi Y."/>
            <person name="Lee S.L."/>
            <person name="Shimizu K.K."/>
        </authorList>
    </citation>
    <scope>NUCLEOTIDE SEQUENCE [LARGE SCALE GENOMIC DNA]</scope>
    <source>
        <strain evidence="1">214</strain>
    </source>
</reference>
<dbReference type="GO" id="GO:0020037">
    <property type="term" value="F:heme binding"/>
    <property type="evidence" value="ECO:0007669"/>
    <property type="project" value="InterPro"/>
</dbReference>
<dbReference type="GO" id="GO:0009570">
    <property type="term" value="C:chloroplast stroma"/>
    <property type="evidence" value="ECO:0007669"/>
    <property type="project" value="TreeGrafter"/>
</dbReference>
<dbReference type="AlphaFoldDB" id="A0AAV5KCG6"/>
<proteinExistence type="predicted"/>
<dbReference type="PANTHER" id="PTHR11493">
    <property type="entry name" value="SULFITE REDUCTASE [NADPH] SUBUNIT BETA-RELATED"/>
    <property type="match status" value="1"/>
</dbReference>
<dbReference type="GO" id="GO:0051536">
    <property type="term" value="F:iron-sulfur cluster binding"/>
    <property type="evidence" value="ECO:0007669"/>
    <property type="project" value="InterPro"/>
</dbReference>
<dbReference type="InterPro" id="IPR045169">
    <property type="entry name" value="NO2/SO3_Rdtase_4Fe4S_prot"/>
</dbReference>
<organism evidence="1 2">
    <name type="scientific">Rubroshorea leprosula</name>
    <dbReference type="NCBI Taxonomy" id="152421"/>
    <lineage>
        <taxon>Eukaryota</taxon>
        <taxon>Viridiplantae</taxon>
        <taxon>Streptophyta</taxon>
        <taxon>Embryophyta</taxon>
        <taxon>Tracheophyta</taxon>
        <taxon>Spermatophyta</taxon>
        <taxon>Magnoliopsida</taxon>
        <taxon>eudicotyledons</taxon>
        <taxon>Gunneridae</taxon>
        <taxon>Pentapetalae</taxon>
        <taxon>rosids</taxon>
        <taxon>malvids</taxon>
        <taxon>Malvales</taxon>
        <taxon>Dipterocarpaceae</taxon>
        <taxon>Rubroshorea</taxon>
    </lineage>
</organism>
<evidence type="ECO:0000313" key="1">
    <source>
        <dbReference type="EMBL" id="GKV22270.1"/>
    </source>
</evidence>
<dbReference type="GO" id="GO:0016002">
    <property type="term" value="F:sulfite reductase activity"/>
    <property type="evidence" value="ECO:0007669"/>
    <property type="project" value="TreeGrafter"/>
</dbReference>
<dbReference type="Proteomes" id="UP001054252">
    <property type="component" value="Unassembled WGS sequence"/>
</dbReference>
<evidence type="ECO:0000313" key="2">
    <source>
        <dbReference type="Proteomes" id="UP001054252"/>
    </source>
</evidence>
<dbReference type="EMBL" id="BPVZ01000059">
    <property type="protein sequence ID" value="GKV22270.1"/>
    <property type="molecule type" value="Genomic_DNA"/>
</dbReference>
<gene>
    <name evidence="1" type="ORF">SLEP1_g32153</name>
</gene>
<comment type="caution">
    <text evidence="1">The sequence shown here is derived from an EMBL/GenBank/DDBJ whole genome shotgun (WGS) entry which is preliminary data.</text>
</comment>